<dbReference type="Gene3D" id="3.60.15.10">
    <property type="entry name" value="Ribonuclease Z/Hydroxyacylglutathione hydrolase-like"/>
    <property type="match status" value="1"/>
</dbReference>
<keyword evidence="4" id="KW-1185">Reference proteome</keyword>
<dbReference type="Proteomes" id="UP000053681">
    <property type="component" value="Unassembled WGS sequence"/>
</dbReference>
<evidence type="ECO:0000313" key="4">
    <source>
        <dbReference type="Proteomes" id="UP000053681"/>
    </source>
</evidence>
<dbReference type="SMART" id="SM00849">
    <property type="entry name" value="Lactamase_B"/>
    <property type="match status" value="1"/>
</dbReference>
<feature type="domain" description="Metallo-beta-lactamase" evidence="2">
    <location>
        <begin position="18"/>
        <end position="211"/>
    </location>
</feature>
<dbReference type="SUPFAM" id="SSF56281">
    <property type="entry name" value="Metallo-hydrolase/oxidoreductase"/>
    <property type="match status" value="1"/>
</dbReference>
<dbReference type="GO" id="GO:0042781">
    <property type="term" value="F:3'-tRNA processing endoribonuclease activity"/>
    <property type="evidence" value="ECO:0007669"/>
    <property type="project" value="TreeGrafter"/>
</dbReference>
<accession>A0A0V8JP94</accession>
<dbReference type="RefSeq" id="WP_025907640.1">
    <property type="nucleotide sequence ID" value="NZ_KQ758633.1"/>
</dbReference>
<evidence type="ECO:0000256" key="1">
    <source>
        <dbReference type="ARBA" id="ARBA00022833"/>
    </source>
</evidence>
<dbReference type="AlphaFoldDB" id="A0A0V8JP94"/>
<protein>
    <recommendedName>
        <fullName evidence="2">Metallo-beta-lactamase domain-containing protein</fullName>
    </recommendedName>
</protein>
<evidence type="ECO:0000259" key="2">
    <source>
        <dbReference type="SMART" id="SM00849"/>
    </source>
</evidence>
<dbReference type="EMBL" id="LNQP01000013">
    <property type="protein sequence ID" value="KSU88878.1"/>
    <property type="molecule type" value="Genomic_DNA"/>
</dbReference>
<dbReference type="CDD" id="cd07716">
    <property type="entry name" value="RNaseZ_short-form-like_MBL-fold"/>
    <property type="match status" value="1"/>
</dbReference>
<keyword evidence="1" id="KW-0862">Zinc</keyword>
<organism evidence="3 4">
    <name type="scientific">Priestia veravalensis</name>
    <dbReference type="NCBI Taxonomy" id="1414648"/>
    <lineage>
        <taxon>Bacteria</taxon>
        <taxon>Bacillati</taxon>
        <taxon>Bacillota</taxon>
        <taxon>Bacilli</taxon>
        <taxon>Bacillales</taxon>
        <taxon>Bacillaceae</taxon>
        <taxon>Priestia</taxon>
    </lineage>
</organism>
<dbReference type="InterPro" id="IPR036866">
    <property type="entry name" value="RibonucZ/Hydroxyglut_hydro"/>
</dbReference>
<evidence type="ECO:0000313" key="3">
    <source>
        <dbReference type="EMBL" id="KSU88878.1"/>
    </source>
</evidence>
<dbReference type="PANTHER" id="PTHR46018:SF4">
    <property type="entry name" value="METALLO-HYDROLASE YHFI-RELATED"/>
    <property type="match status" value="1"/>
</dbReference>
<comment type="caution">
    <text evidence="3">The sequence shown here is derived from an EMBL/GenBank/DDBJ whole genome shotgun (WGS) entry which is preliminary data.</text>
</comment>
<gene>
    <name evidence="3" type="ORF">AS180_05100</name>
</gene>
<proteinExistence type="predicted"/>
<reference evidence="3 4" key="1">
    <citation type="submission" date="2015-11" db="EMBL/GenBank/DDBJ databases">
        <title>Bacillus caseinolyticus sp nov.</title>
        <authorList>
            <person name="Dastager S.G."/>
            <person name="Mawlankar R."/>
        </authorList>
    </citation>
    <scope>NUCLEOTIDE SEQUENCE [LARGE SCALE GENOMIC DNA]</scope>
    <source>
        <strain evidence="3 4">SGD-V-76</strain>
    </source>
</reference>
<sequence length="244" mass="26656">MKVTVVGFWGGYPGVSEATSSYLFEHDGYKLLVDCGSGALGQLQKYVAPQELDAVILSHYHHDHVADIGVLQYARLIQSYLGNDVKELPIYGHTYDQAAFEKLTHSGITKGVSYNPNQSLEVGPFTITFLQTKHPVTCYAMRISAGDKAVVYTADSSYIDAFVPFSQQADLVICECNFYAHQNGSGAGHMTSTEAGKLAHGANAKELMLTHLPHYGEVEQLVVEAKNEFTGNVFLASSGLQWNK</sequence>
<dbReference type="InterPro" id="IPR001279">
    <property type="entry name" value="Metallo-B-lactamas"/>
</dbReference>
<name>A0A0V8JP94_9BACI</name>
<dbReference type="Pfam" id="PF12706">
    <property type="entry name" value="Lactamase_B_2"/>
    <property type="match status" value="1"/>
</dbReference>
<dbReference type="PANTHER" id="PTHR46018">
    <property type="entry name" value="ZINC PHOSPHODIESTERASE ELAC PROTEIN 1"/>
    <property type="match status" value="1"/>
</dbReference>
<dbReference type="GeneID" id="93681070"/>